<reference evidence="7 8" key="1">
    <citation type="submission" date="2024-02" db="EMBL/GenBank/DDBJ databases">
        <title>High-quality chromosome-scale genome assembly of Pensacola bahiagrass (Paspalum notatum Flugge var. saurae).</title>
        <authorList>
            <person name="Vega J.M."/>
            <person name="Podio M."/>
            <person name="Orjuela J."/>
            <person name="Siena L.A."/>
            <person name="Pessino S.C."/>
            <person name="Combes M.C."/>
            <person name="Mariac C."/>
            <person name="Albertini E."/>
            <person name="Pupilli F."/>
            <person name="Ortiz J.P.A."/>
            <person name="Leblanc O."/>
        </authorList>
    </citation>
    <scope>NUCLEOTIDE SEQUENCE [LARGE SCALE GENOMIC DNA]</scope>
    <source>
        <strain evidence="7">R1</strain>
        <tissue evidence="7">Leaf</tissue>
    </source>
</reference>
<dbReference type="PROSITE" id="PS51999">
    <property type="entry name" value="ZF_GRF"/>
    <property type="match status" value="1"/>
</dbReference>
<keyword evidence="1" id="KW-0479">Metal-binding</keyword>
<accession>A0AAQ3XDV0</accession>
<evidence type="ECO:0000259" key="6">
    <source>
        <dbReference type="PROSITE" id="PS51999"/>
    </source>
</evidence>
<keyword evidence="2 4" id="KW-0863">Zinc-finger</keyword>
<dbReference type="InterPro" id="IPR010666">
    <property type="entry name" value="Znf_GRF"/>
</dbReference>
<dbReference type="GO" id="GO:0008270">
    <property type="term" value="F:zinc ion binding"/>
    <property type="evidence" value="ECO:0007669"/>
    <property type="project" value="UniProtKB-KW"/>
</dbReference>
<name>A0AAQ3XDV0_PASNO</name>
<evidence type="ECO:0000313" key="8">
    <source>
        <dbReference type="Proteomes" id="UP001341281"/>
    </source>
</evidence>
<evidence type="ECO:0000256" key="5">
    <source>
        <dbReference type="SAM" id="MobiDB-lite"/>
    </source>
</evidence>
<proteinExistence type="predicted"/>
<feature type="domain" description="GRF-type" evidence="6">
    <location>
        <begin position="40"/>
        <end position="81"/>
    </location>
</feature>
<dbReference type="AlphaFoldDB" id="A0AAQ3XDV0"/>
<sequence length="174" mass="20186">MASVGSSSSGRYGGSRGDGNSSAPIPFRQGDLDYSPPMLCHCGKQSARWISWSDENPCRRYHICLRRRTGGCDFWYWIDPLPSAFQRDVLKQLRDTVQVLKTQNREKQDELRHVLRLLEQNRETNAVITSKQNEEPEDDVKDRVLRLEKELGWSKFWLKCVVVVVLVVVLQKFF</sequence>
<feature type="compositionally biased region" description="Low complexity" evidence="5">
    <location>
        <begin position="1"/>
        <end position="10"/>
    </location>
</feature>
<organism evidence="7 8">
    <name type="scientific">Paspalum notatum var. saurae</name>
    <dbReference type="NCBI Taxonomy" id="547442"/>
    <lineage>
        <taxon>Eukaryota</taxon>
        <taxon>Viridiplantae</taxon>
        <taxon>Streptophyta</taxon>
        <taxon>Embryophyta</taxon>
        <taxon>Tracheophyta</taxon>
        <taxon>Spermatophyta</taxon>
        <taxon>Magnoliopsida</taxon>
        <taxon>Liliopsida</taxon>
        <taxon>Poales</taxon>
        <taxon>Poaceae</taxon>
        <taxon>PACMAD clade</taxon>
        <taxon>Panicoideae</taxon>
        <taxon>Andropogonodae</taxon>
        <taxon>Paspaleae</taxon>
        <taxon>Paspalinae</taxon>
        <taxon>Paspalum</taxon>
    </lineage>
</organism>
<evidence type="ECO:0000256" key="2">
    <source>
        <dbReference type="ARBA" id="ARBA00022771"/>
    </source>
</evidence>
<evidence type="ECO:0000256" key="3">
    <source>
        <dbReference type="ARBA" id="ARBA00022833"/>
    </source>
</evidence>
<gene>
    <name evidence="7" type="ORF">U9M48_038713</name>
</gene>
<dbReference type="Proteomes" id="UP001341281">
    <property type="component" value="Chromosome 09"/>
</dbReference>
<evidence type="ECO:0000256" key="4">
    <source>
        <dbReference type="PROSITE-ProRule" id="PRU01343"/>
    </source>
</evidence>
<evidence type="ECO:0000256" key="1">
    <source>
        <dbReference type="ARBA" id="ARBA00022723"/>
    </source>
</evidence>
<dbReference type="PANTHER" id="PTHR33248">
    <property type="entry name" value="ZINC ION-BINDING PROTEIN"/>
    <property type="match status" value="1"/>
</dbReference>
<protein>
    <recommendedName>
        <fullName evidence="6">GRF-type domain-containing protein</fullName>
    </recommendedName>
</protein>
<keyword evidence="3" id="KW-0862">Zinc</keyword>
<evidence type="ECO:0000313" key="7">
    <source>
        <dbReference type="EMBL" id="WVZ92667.1"/>
    </source>
</evidence>
<feature type="region of interest" description="Disordered" evidence="5">
    <location>
        <begin position="1"/>
        <end position="28"/>
    </location>
</feature>
<keyword evidence="8" id="KW-1185">Reference proteome</keyword>
<dbReference type="EMBL" id="CP144753">
    <property type="protein sequence ID" value="WVZ92667.1"/>
    <property type="molecule type" value="Genomic_DNA"/>
</dbReference>